<dbReference type="InterPro" id="IPR050855">
    <property type="entry name" value="NDM-1-like"/>
</dbReference>
<dbReference type="Proteomes" id="UP001208656">
    <property type="component" value="Unassembled WGS sequence"/>
</dbReference>
<evidence type="ECO:0000259" key="1">
    <source>
        <dbReference type="SMART" id="SM00849"/>
    </source>
</evidence>
<accession>A0ABT2WGM1</accession>
<dbReference type="InterPro" id="IPR036866">
    <property type="entry name" value="RibonucZ/Hydroxyglut_hydro"/>
</dbReference>
<dbReference type="PANTHER" id="PTHR42951">
    <property type="entry name" value="METALLO-BETA-LACTAMASE DOMAIN-CONTAINING"/>
    <property type="match status" value="1"/>
</dbReference>
<name>A0ABT2WGM1_9BACI</name>
<organism evidence="2 3">
    <name type="scientific">Pallidibacillus thermolactis</name>
    <dbReference type="NCBI Taxonomy" id="251051"/>
    <lineage>
        <taxon>Bacteria</taxon>
        <taxon>Bacillati</taxon>
        <taxon>Bacillota</taxon>
        <taxon>Bacilli</taxon>
        <taxon>Bacillales</taxon>
        <taxon>Bacillaceae</taxon>
        <taxon>Pallidibacillus</taxon>
    </lineage>
</organism>
<dbReference type="PANTHER" id="PTHR42951:SF17">
    <property type="entry name" value="METALLO-BETA-LACTAMASE DOMAIN-CONTAINING PROTEIN"/>
    <property type="match status" value="1"/>
</dbReference>
<protein>
    <submittedName>
        <fullName evidence="2">MBL fold metallo-hydrolase</fullName>
    </submittedName>
</protein>
<feature type="domain" description="Metallo-beta-lactamase" evidence="1">
    <location>
        <begin position="42"/>
        <end position="251"/>
    </location>
</feature>
<dbReference type="InterPro" id="IPR001279">
    <property type="entry name" value="Metallo-B-lactamas"/>
</dbReference>
<dbReference type="SMART" id="SM00849">
    <property type="entry name" value="Lactamase_B"/>
    <property type="match status" value="1"/>
</dbReference>
<dbReference type="Gene3D" id="3.60.15.10">
    <property type="entry name" value="Ribonuclease Z/Hydroxyacylglutathione hydrolase-like"/>
    <property type="match status" value="1"/>
</dbReference>
<dbReference type="CDD" id="cd07721">
    <property type="entry name" value="yflN-like_MBL-fold"/>
    <property type="match status" value="1"/>
</dbReference>
<keyword evidence="3" id="KW-1185">Reference proteome</keyword>
<sequence length="283" mass="31238">MEHKEDYELSNTMQGKLLPFTSLSSGLFQTVAPGVHSFTIQIVNIAIIETISGGFVLVDCGMPGSEETILSMLYEKFGENAKPEAILLTHGHFDHVGAIEQLVTLWNVPVYAHPLEMPYLTGQKNYPEPDGSVEGGLVAKLSPIFPNKGINISPYLKEIPANCEVPHLPDWKWVHTPGHSEGHISFFRESDQTLIAGDAFVTVRQDSLYKVIIQKQEINGPPRYFTTDWKLAKQSAAKLADLSPKVALTGHGVPMSGEELSTGLQELVLHFDEKAIPNYGKYI</sequence>
<dbReference type="RefSeq" id="WP_263061733.1">
    <property type="nucleotide sequence ID" value="NZ_JAOUSE010000026.1"/>
</dbReference>
<reference evidence="2 3" key="1">
    <citation type="submission" date="2022-10" db="EMBL/GenBank/DDBJ databases">
        <title>Description of Fervidibacillus gen. nov. in the family Fervidibacillaceae fam. nov. with two species, Fervidibacillus albus sp. nov., and Fervidibacillus halotolerans sp. nov., isolated from tidal flat sediments.</title>
        <authorList>
            <person name="Kwon K.K."/>
            <person name="Yang S.-H."/>
        </authorList>
    </citation>
    <scope>NUCLEOTIDE SEQUENCE [LARGE SCALE GENOMIC DNA]</scope>
    <source>
        <strain evidence="2 3">DSM 23332</strain>
    </source>
</reference>
<dbReference type="EMBL" id="JAOUSE010000026">
    <property type="protein sequence ID" value="MCU9594680.1"/>
    <property type="molecule type" value="Genomic_DNA"/>
</dbReference>
<dbReference type="SUPFAM" id="SSF56281">
    <property type="entry name" value="Metallo-hydrolase/oxidoreductase"/>
    <property type="match status" value="1"/>
</dbReference>
<dbReference type="Pfam" id="PF00753">
    <property type="entry name" value="Lactamase_B"/>
    <property type="match status" value="1"/>
</dbReference>
<proteinExistence type="predicted"/>
<comment type="caution">
    <text evidence="2">The sequence shown here is derived from an EMBL/GenBank/DDBJ whole genome shotgun (WGS) entry which is preliminary data.</text>
</comment>
<evidence type="ECO:0000313" key="2">
    <source>
        <dbReference type="EMBL" id="MCU9594680.1"/>
    </source>
</evidence>
<evidence type="ECO:0000313" key="3">
    <source>
        <dbReference type="Proteomes" id="UP001208656"/>
    </source>
</evidence>
<gene>
    <name evidence="2" type="ORF">OEV82_09445</name>
</gene>